<name>A0A225D151_9BACT</name>
<accession>A0A225D151</accession>
<dbReference type="Proteomes" id="UP000214646">
    <property type="component" value="Unassembled WGS sequence"/>
</dbReference>
<proteinExistence type="predicted"/>
<dbReference type="EMBL" id="NIDE01000018">
    <property type="protein sequence ID" value="OWK35242.1"/>
    <property type="molecule type" value="Genomic_DNA"/>
</dbReference>
<reference evidence="2" key="1">
    <citation type="submission" date="2017-06" db="EMBL/GenBank/DDBJ databases">
        <title>Genome analysis of Fimbriiglobus ruber SP5, the first member of the order Planctomycetales with confirmed chitinolytic capability.</title>
        <authorList>
            <person name="Ravin N.V."/>
            <person name="Rakitin A.L."/>
            <person name="Ivanova A.A."/>
            <person name="Beletsky A.V."/>
            <person name="Kulichevskaya I.S."/>
            <person name="Mardanov A.V."/>
            <person name="Dedysh S.N."/>
        </authorList>
    </citation>
    <scope>NUCLEOTIDE SEQUENCE [LARGE SCALE GENOMIC DNA]</scope>
    <source>
        <strain evidence="2">SP5</strain>
    </source>
</reference>
<gene>
    <name evidence="1" type="ORF">FRUB_09403</name>
</gene>
<dbReference type="RefSeq" id="WP_088259856.1">
    <property type="nucleotide sequence ID" value="NZ_NIDE01000018.1"/>
</dbReference>
<evidence type="ECO:0000313" key="2">
    <source>
        <dbReference type="Proteomes" id="UP000214646"/>
    </source>
</evidence>
<keyword evidence="2" id="KW-1185">Reference proteome</keyword>
<protein>
    <submittedName>
        <fullName evidence="1">Uncharacterized protein</fullName>
    </submittedName>
</protein>
<evidence type="ECO:0000313" key="1">
    <source>
        <dbReference type="EMBL" id="OWK35242.1"/>
    </source>
</evidence>
<organism evidence="1 2">
    <name type="scientific">Fimbriiglobus ruber</name>
    <dbReference type="NCBI Taxonomy" id="1908690"/>
    <lineage>
        <taxon>Bacteria</taxon>
        <taxon>Pseudomonadati</taxon>
        <taxon>Planctomycetota</taxon>
        <taxon>Planctomycetia</taxon>
        <taxon>Gemmatales</taxon>
        <taxon>Gemmataceae</taxon>
        <taxon>Fimbriiglobus</taxon>
    </lineage>
</organism>
<dbReference type="AlphaFoldDB" id="A0A225D151"/>
<sequence length="68" mass="7576">MPDTPADRVVFDELHVTLLVHRALSDTAVERAHRVIGGRRFVAQVRRAVAAVLSQHLPRGRVTVVVTR</sequence>
<dbReference type="OrthoDB" id="301372at2"/>
<comment type="caution">
    <text evidence="1">The sequence shown here is derived from an EMBL/GenBank/DDBJ whole genome shotgun (WGS) entry which is preliminary data.</text>
</comment>